<keyword evidence="1" id="KW-1133">Transmembrane helix</keyword>
<feature type="transmembrane region" description="Helical" evidence="1">
    <location>
        <begin position="113"/>
        <end position="140"/>
    </location>
</feature>
<feature type="transmembrane region" description="Helical" evidence="1">
    <location>
        <begin position="41"/>
        <end position="58"/>
    </location>
</feature>
<comment type="caution">
    <text evidence="2">The sequence shown here is derived from an EMBL/GenBank/DDBJ whole genome shotgun (WGS) entry which is preliminary data.</text>
</comment>
<feature type="transmembrane region" description="Helical" evidence="1">
    <location>
        <begin position="64"/>
        <end position="82"/>
    </location>
</feature>
<dbReference type="Pfam" id="PF17248">
    <property type="entry name" value="DUF5317"/>
    <property type="match status" value="1"/>
</dbReference>
<name>A0A1F5WRK1_9BACT</name>
<evidence type="ECO:0000256" key="1">
    <source>
        <dbReference type="SAM" id="Phobius"/>
    </source>
</evidence>
<keyword evidence="1" id="KW-0812">Transmembrane</keyword>
<organism evidence="2 3">
    <name type="scientific">Candidatus Giovannonibacteria bacterium RIFCSPHIGHO2_02_43_13</name>
    <dbReference type="NCBI Taxonomy" id="1798330"/>
    <lineage>
        <taxon>Bacteria</taxon>
        <taxon>Candidatus Giovannoniibacteriota</taxon>
    </lineage>
</organism>
<evidence type="ECO:0000313" key="2">
    <source>
        <dbReference type="EMBL" id="OGF78296.1"/>
    </source>
</evidence>
<gene>
    <name evidence="2" type="ORF">A2W54_04365</name>
</gene>
<protein>
    <submittedName>
        <fullName evidence="2">Uncharacterized protein</fullName>
    </submittedName>
</protein>
<proteinExistence type="predicted"/>
<keyword evidence="1" id="KW-0472">Membrane</keyword>
<reference evidence="2 3" key="1">
    <citation type="journal article" date="2016" name="Nat. Commun.">
        <title>Thousands of microbial genomes shed light on interconnected biogeochemical processes in an aquifer system.</title>
        <authorList>
            <person name="Anantharaman K."/>
            <person name="Brown C.T."/>
            <person name="Hug L.A."/>
            <person name="Sharon I."/>
            <person name="Castelle C.J."/>
            <person name="Probst A.J."/>
            <person name="Thomas B.C."/>
            <person name="Singh A."/>
            <person name="Wilkins M.J."/>
            <person name="Karaoz U."/>
            <person name="Brodie E.L."/>
            <person name="Williams K.H."/>
            <person name="Hubbard S.S."/>
            <person name="Banfield J.F."/>
        </authorList>
    </citation>
    <scope>NUCLEOTIDE SEQUENCE [LARGE SCALE GENOMIC DNA]</scope>
</reference>
<accession>A0A1F5WRK1</accession>
<dbReference type="InterPro" id="IPR035168">
    <property type="entry name" value="DUF5317"/>
</dbReference>
<dbReference type="Proteomes" id="UP000178425">
    <property type="component" value="Unassembled WGS sequence"/>
</dbReference>
<dbReference type="EMBL" id="MFHI01000030">
    <property type="protein sequence ID" value="OGF78296.1"/>
    <property type="molecule type" value="Genomic_DNA"/>
</dbReference>
<dbReference type="AlphaFoldDB" id="A0A1F5WRK1"/>
<feature type="transmembrane region" description="Helical" evidence="1">
    <location>
        <begin position="6"/>
        <end position="29"/>
    </location>
</feature>
<evidence type="ECO:0000313" key="3">
    <source>
        <dbReference type="Proteomes" id="UP000178425"/>
    </source>
</evidence>
<sequence length="141" mass="15737">MSLGVLFFLIGLPLSLNNSWLAAPFLLILFPTEKLGLVADYSFKLFYGCYIFILAIFNPELGPYGPILWFLGVVFNSIVMAANKLKMPACTTPPDNSYVLMTDETRLNFLGDWIWLGGNTLISIGDIFIFLGIWICVVSLN</sequence>